<dbReference type="Proteomes" id="UP001162501">
    <property type="component" value="Chromosome 10"/>
</dbReference>
<reference evidence="1" key="1">
    <citation type="submission" date="2023-05" db="EMBL/GenBank/DDBJ databases">
        <authorList>
            <consortium name="ELIXIR-Norway"/>
        </authorList>
    </citation>
    <scope>NUCLEOTIDE SEQUENCE</scope>
</reference>
<sequence length="100" mass="11100">MGNVIILLTITCSHLKQQPMYSFLCHLSLMDVSYTSTVDPRLLRDLAAARKNISYNNCETQLFTAHLLAGVELFLSVPTAFGRCATVVISCIPGHREQTE</sequence>
<evidence type="ECO:0000313" key="1">
    <source>
        <dbReference type="EMBL" id="CAM9434314.1"/>
    </source>
</evidence>
<reference evidence="1" key="2">
    <citation type="submission" date="2025-03" db="EMBL/GenBank/DDBJ databases">
        <authorList>
            <consortium name="ELIXIR-Norway"/>
            <consortium name="Elixir Norway"/>
        </authorList>
    </citation>
    <scope>NUCLEOTIDE SEQUENCE</scope>
</reference>
<proteinExistence type="predicted"/>
<name>A0AC59Y6S7_RANTA</name>
<dbReference type="EMBL" id="OX596094">
    <property type="protein sequence ID" value="CAM9434314.1"/>
    <property type="molecule type" value="Genomic_DNA"/>
</dbReference>
<organism evidence="1 2">
    <name type="scientific">Rangifer tarandus platyrhynchus</name>
    <name type="common">Svalbard reindeer</name>
    <dbReference type="NCBI Taxonomy" id="3082113"/>
    <lineage>
        <taxon>Eukaryota</taxon>
        <taxon>Metazoa</taxon>
        <taxon>Chordata</taxon>
        <taxon>Craniata</taxon>
        <taxon>Vertebrata</taxon>
        <taxon>Euteleostomi</taxon>
        <taxon>Mammalia</taxon>
        <taxon>Eutheria</taxon>
        <taxon>Laurasiatheria</taxon>
        <taxon>Artiodactyla</taxon>
        <taxon>Ruminantia</taxon>
        <taxon>Pecora</taxon>
        <taxon>Cervidae</taxon>
        <taxon>Odocoileinae</taxon>
        <taxon>Rangifer</taxon>
    </lineage>
</organism>
<evidence type="ECO:0000313" key="2">
    <source>
        <dbReference type="Proteomes" id="UP001162501"/>
    </source>
</evidence>
<accession>A0AC59Y6S7</accession>
<gene>
    <name evidence="1" type="ORF">MRATA1EN22A_LOCUS2468</name>
</gene>
<protein>
    <submittedName>
        <fullName evidence="1">Uncharacterized protein</fullName>
    </submittedName>
</protein>